<dbReference type="NCBIfam" id="TIGR02499">
    <property type="entry name" value="HrpE_YscL_not"/>
    <property type="match status" value="1"/>
</dbReference>
<keyword evidence="4" id="KW-0653">Protein transport</keyword>
<evidence type="ECO:0000313" key="8">
    <source>
        <dbReference type="EMBL" id="SDI39680.1"/>
    </source>
</evidence>
<dbReference type="InterPro" id="IPR051472">
    <property type="entry name" value="T3SS_Stator/FliH"/>
</dbReference>
<evidence type="ECO:0000256" key="6">
    <source>
        <dbReference type="ARBA" id="ARBA00040494"/>
    </source>
</evidence>
<dbReference type="OrthoDB" id="6008834at2"/>
<proteinExistence type="inferred from homology"/>
<dbReference type="AlphaFoldDB" id="A0A1G8KA37"/>
<name>A0A1G8KA37_9BURK</name>
<keyword evidence="3" id="KW-0963">Cytoplasm</keyword>
<comment type="subcellular location">
    <subcellularLocation>
        <location evidence="1">Cytoplasm</location>
    </subcellularLocation>
</comment>
<dbReference type="InterPro" id="IPR012842">
    <property type="entry name" value="T3SS_SctL/SctL2"/>
</dbReference>
<dbReference type="GO" id="GO:0005829">
    <property type="term" value="C:cytosol"/>
    <property type="evidence" value="ECO:0007669"/>
    <property type="project" value="TreeGrafter"/>
</dbReference>
<evidence type="ECO:0000256" key="3">
    <source>
        <dbReference type="ARBA" id="ARBA00022490"/>
    </source>
</evidence>
<accession>A0A1G8KA37</accession>
<organism evidence="8 9">
    <name type="scientific">Paraburkholderia phenazinium</name>
    <dbReference type="NCBI Taxonomy" id="60549"/>
    <lineage>
        <taxon>Bacteria</taxon>
        <taxon>Pseudomonadati</taxon>
        <taxon>Pseudomonadota</taxon>
        <taxon>Betaproteobacteria</taxon>
        <taxon>Burkholderiales</taxon>
        <taxon>Burkholderiaceae</taxon>
        <taxon>Paraburkholderia</taxon>
    </lineage>
</organism>
<comment type="similarity">
    <text evidence="5">Belongs to the SctL stator family.</text>
</comment>
<dbReference type="EMBL" id="FNCJ01000022">
    <property type="protein sequence ID" value="SDI39680.1"/>
    <property type="molecule type" value="Genomic_DNA"/>
</dbReference>
<protein>
    <recommendedName>
        <fullName evidence="6">Type 3 secretion system stator protein</fullName>
    </recommendedName>
</protein>
<evidence type="ECO:0000256" key="2">
    <source>
        <dbReference type="ARBA" id="ARBA00022448"/>
    </source>
</evidence>
<feature type="region of interest" description="Disordered" evidence="7">
    <location>
        <begin position="232"/>
        <end position="264"/>
    </location>
</feature>
<evidence type="ECO:0000313" key="9">
    <source>
        <dbReference type="Proteomes" id="UP000199706"/>
    </source>
</evidence>
<evidence type="ECO:0000256" key="1">
    <source>
        <dbReference type="ARBA" id="ARBA00004496"/>
    </source>
</evidence>
<dbReference type="Proteomes" id="UP000199706">
    <property type="component" value="Unassembled WGS sequence"/>
</dbReference>
<dbReference type="GO" id="GO:0030254">
    <property type="term" value="P:protein secretion by the type III secretion system"/>
    <property type="evidence" value="ECO:0007669"/>
    <property type="project" value="InterPro"/>
</dbReference>
<evidence type="ECO:0000256" key="5">
    <source>
        <dbReference type="ARBA" id="ARBA00024335"/>
    </source>
</evidence>
<gene>
    <name evidence="8" type="ORF">SAMN05216466_12224</name>
</gene>
<dbReference type="PANTHER" id="PTHR34982:SF4">
    <property type="entry name" value="TYPE 3 SECRETION SYSTEM STATOR PROTEIN"/>
    <property type="match status" value="1"/>
</dbReference>
<evidence type="ECO:0000256" key="4">
    <source>
        <dbReference type="ARBA" id="ARBA00022927"/>
    </source>
</evidence>
<reference evidence="8 9" key="1">
    <citation type="submission" date="2016-10" db="EMBL/GenBank/DDBJ databases">
        <authorList>
            <person name="de Groot N.N."/>
        </authorList>
    </citation>
    <scope>NUCLEOTIDE SEQUENCE [LARGE SCALE GENOMIC DNA]</scope>
    <source>
        <strain evidence="8 9">LMG 2247</strain>
    </source>
</reference>
<evidence type="ECO:0000256" key="7">
    <source>
        <dbReference type="SAM" id="MobiDB-lite"/>
    </source>
</evidence>
<sequence>MAIWLKSDHKVVAIDTDVVRAEEVMRVTELNNALEALHELVAATMADATERARALLEQARREADAFVAGARRKFENSSRLGYAAGHRRALADVHAQHLAAARDEQEQLHGSAERLSRIVMKAVEQVIAESDRDALMRRVALTVTRAIDDATHLSVTVSPGDAERARRLFGELGRAAVPPLNVEVIVDDEAPFDTCVCEWDSGVVEANLGVQLASLARALARGAVVTAGAHSGYRAERESGGWDADAEPGGEAGNESAGTDDEDA</sequence>
<keyword evidence="2" id="KW-0813">Transport</keyword>
<dbReference type="PANTHER" id="PTHR34982">
    <property type="entry name" value="YOP PROTEINS TRANSLOCATION PROTEIN L"/>
    <property type="match status" value="1"/>
</dbReference>
<dbReference type="RefSeq" id="WP_090692750.1">
    <property type="nucleotide sequence ID" value="NZ_CADERL010000008.1"/>
</dbReference>